<evidence type="ECO:0000313" key="2">
    <source>
        <dbReference type="Proteomes" id="UP000541535"/>
    </source>
</evidence>
<sequence length="259" mass="28500">MYGVAHSSTARPRRRAAPLPLQLLLAGALAAQLAWHALQPSGANAGQGAQAAQPLPPPMPLAALRLASLGEPLALSKLLMLQLQSFDDQPGQRLSWRELDYGRLAGWLERALDLDPRGQYPLLAASQVYSAVNDAARSRRMLDLVYREFMRDPQRRWPWLAHAALVARHRLHDLPLARRYASAIRTQATRAPAWARELEVFVLEDMNELDSARKLIGALLSSGQITDPGEARFLAARLEALQRRASGPGVDRPAAGLVR</sequence>
<protein>
    <recommendedName>
        <fullName evidence="3">Tetratricopeptide repeat protein</fullName>
    </recommendedName>
</protein>
<gene>
    <name evidence="1" type="ORF">FHS03_004296</name>
</gene>
<keyword evidence="2" id="KW-1185">Reference proteome</keyword>
<dbReference type="Proteomes" id="UP000541535">
    <property type="component" value="Unassembled WGS sequence"/>
</dbReference>
<comment type="caution">
    <text evidence="1">The sequence shown here is derived from an EMBL/GenBank/DDBJ whole genome shotgun (WGS) entry which is preliminary data.</text>
</comment>
<dbReference type="RefSeq" id="WP_183442944.1">
    <property type="nucleotide sequence ID" value="NZ_JACHXD010000014.1"/>
</dbReference>
<dbReference type="AlphaFoldDB" id="A0A7W5FVP2"/>
<name>A0A7W5FVP2_9BURK</name>
<accession>A0A7W5FVP2</accession>
<reference evidence="1 2" key="1">
    <citation type="submission" date="2020-08" db="EMBL/GenBank/DDBJ databases">
        <title>Genomic Encyclopedia of Type Strains, Phase III (KMG-III): the genomes of soil and plant-associated and newly described type strains.</title>
        <authorList>
            <person name="Whitman W."/>
        </authorList>
    </citation>
    <scope>NUCLEOTIDE SEQUENCE [LARGE SCALE GENOMIC DNA]</scope>
    <source>
        <strain evidence="1 2">CECT 8897</strain>
    </source>
</reference>
<proteinExistence type="predicted"/>
<organism evidence="1 2">
    <name type="scientific">Pseudoduganella violacea</name>
    <dbReference type="NCBI Taxonomy" id="1715466"/>
    <lineage>
        <taxon>Bacteria</taxon>
        <taxon>Pseudomonadati</taxon>
        <taxon>Pseudomonadota</taxon>
        <taxon>Betaproteobacteria</taxon>
        <taxon>Burkholderiales</taxon>
        <taxon>Oxalobacteraceae</taxon>
        <taxon>Telluria group</taxon>
        <taxon>Pseudoduganella</taxon>
    </lineage>
</organism>
<evidence type="ECO:0000313" key="1">
    <source>
        <dbReference type="EMBL" id="MBB3121220.1"/>
    </source>
</evidence>
<evidence type="ECO:0008006" key="3">
    <source>
        <dbReference type="Google" id="ProtNLM"/>
    </source>
</evidence>
<dbReference type="EMBL" id="JACHXD010000014">
    <property type="protein sequence ID" value="MBB3121220.1"/>
    <property type="molecule type" value="Genomic_DNA"/>
</dbReference>